<dbReference type="AlphaFoldDB" id="A0A397H4L6"/>
<protein>
    <recommendedName>
        <fullName evidence="3">NmrA-like domain-containing protein</fullName>
    </recommendedName>
</protein>
<dbReference type="InterPro" id="IPR045312">
    <property type="entry name" value="PCBER-like"/>
</dbReference>
<dbReference type="Proteomes" id="UP000215305">
    <property type="component" value="Unassembled WGS sequence"/>
</dbReference>
<dbReference type="STRING" id="41047.A0A397H4L6"/>
<keyword evidence="1" id="KW-0521">NADP</keyword>
<evidence type="ECO:0000256" key="2">
    <source>
        <dbReference type="ARBA" id="ARBA00023002"/>
    </source>
</evidence>
<comment type="caution">
    <text evidence="4">The sequence shown here is derived from an EMBL/GenBank/DDBJ whole genome shotgun (WGS) entry which is preliminary data.</text>
</comment>
<dbReference type="OrthoDB" id="5283654at2759"/>
<dbReference type="RefSeq" id="XP_026614774.1">
    <property type="nucleotide sequence ID" value="XM_026761082.1"/>
</dbReference>
<dbReference type="CDD" id="cd05259">
    <property type="entry name" value="PCBER_SDR_a"/>
    <property type="match status" value="1"/>
</dbReference>
<evidence type="ECO:0000259" key="3">
    <source>
        <dbReference type="Pfam" id="PF05368"/>
    </source>
</evidence>
<dbReference type="GeneID" id="38129437"/>
<evidence type="ECO:0000313" key="4">
    <source>
        <dbReference type="EMBL" id="RHZ56604.1"/>
    </source>
</evidence>
<dbReference type="GO" id="GO:0016491">
    <property type="term" value="F:oxidoreductase activity"/>
    <property type="evidence" value="ECO:0007669"/>
    <property type="project" value="UniProtKB-KW"/>
</dbReference>
<feature type="domain" description="NmrA-like" evidence="3">
    <location>
        <begin position="5"/>
        <end position="255"/>
    </location>
</feature>
<dbReference type="Gene3D" id="3.90.25.10">
    <property type="entry name" value="UDP-galactose 4-epimerase, domain 1"/>
    <property type="match status" value="1"/>
</dbReference>
<accession>A0A397H4L6</accession>
<dbReference type="Pfam" id="PF05368">
    <property type="entry name" value="NmrA"/>
    <property type="match status" value="1"/>
</dbReference>
<evidence type="ECO:0000313" key="5">
    <source>
        <dbReference type="Proteomes" id="UP000215305"/>
    </source>
</evidence>
<dbReference type="Gene3D" id="3.40.50.720">
    <property type="entry name" value="NAD(P)-binding Rossmann-like Domain"/>
    <property type="match status" value="1"/>
</dbReference>
<dbReference type="PANTHER" id="PTHR47706:SF6">
    <property type="entry name" value="NMRA-LIKE FAMILY PROTEIN (AFU_ORTHOLOGUE AFUA_6G00280)"/>
    <property type="match status" value="1"/>
</dbReference>
<gene>
    <name evidence="4" type="ORF">CDV56_107463</name>
</gene>
<dbReference type="InterPro" id="IPR051609">
    <property type="entry name" value="NmrA/Isoflavone_reductase-like"/>
</dbReference>
<dbReference type="VEuPathDB" id="FungiDB:CDV56_107463"/>
<keyword evidence="5" id="KW-1185">Reference proteome</keyword>
<dbReference type="PANTHER" id="PTHR47706">
    <property type="entry name" value="NMRA-LIKE FAMILY PROTEIN"/>
    <property type="match status" value="1"/>
</dbReference>
<evidence type="ECO:0000256" key="1">
    <source>
        <dbReference type="ARBA" id="ARBA00022857"/>
    </source>
</evidence>
<keyword evidence="2" id="KW-0560">Oxidoreductase</keyword>
<sequence>MSGSAKILVIGAGELGNQVLLALAQHPHRNGGTIAVLLRPSSIASTHPGKVKELEVLRDLNVQLIPGDIVKDSEKHLSDIFGEYNTIIGCTGFAAGSGIQLKLARAVLAAQVPRYVPWQFGVDYDTIGRGSAQDLFDEQLDVRDLLRSQSQTQWVIISTGMFTSFLFEPSFGVVNFKDDTILALGSLDTKVSVTAPEDIGRITAEAVLGLRSDSVFCNKPIYIAGDTLTYAQLAQLVERITGRKFTRHIRTIKAARADLLRHPDNTLFKYQVVFGEGRGVAWDLSETWNSQVGIHALTAEEWAQLHLAV</sequence>
<proteinExistence type="predicted"/>
<dbReference type="InterPro" id="IPR036291">
    <property type="entry name" value="NAD(P)-bd_dom_sf"/>
</dbReference>
<dbReference type="SUPFAM" id="SSF51735">
    <property type="entry name" value="NAD(P)-binding Rossmann-fold domains"/>
    <property type="match status" value="1"/>
</dbReference>
<dbReference type="InterPro" id="IPR008030">
    <property type="entry name" value="NmrA-like"/>
</dbReference>
<name>A0A397H4L6_ASPTH</name>
<organism evidence="4 5">
    <name type="scientific">Aspergillus thermomutatus</name>
    <name type="common">Neosartorya pseudofischeri</name>
    <dbReference type="NCBI Taxonomy" id="41047"/>
    <lineage>
        <taxon>Eukaryota</taxon>
        <taxon>Fungi</taxon>
        <taxon>Dikarya</taxon>
        <taxon>Ascomycota</taxon>
        <taxon>Pezizomycotina</taxon>
        <taxon>Eurotiomycetes</taxon>
        <taxon>Eurotiomycetidae</taxon>
        <taxon>Eurotiales</taxon>
        <taxon>Aspergillaceae</taxon>
        <taxon>Aspergillus</taxon>
        <taxon>Aspergillus subgen. Fumigati</taxon>
    </lineage>
</organism>
<dbReference type="EMBL" id="NKHU02000087">
    <property type="protein sequence ID" value="RHZ56604.1"/>
    <property type="molecule type" value="Genomic_DNA"/>
</dbReference>
<reference evidence="4" key="1">
    <citation type="submission" date="2018-08" db="EMBL/GenBank/DDBJ databases">
        <title>Draft genome sequence of azole-resistant Aspergillus thermomutatus (Neosartorya pseudofischeri) strain HMR AF 39, isolated from a human nasal aspirate.</title>
        <authorList>
            <person name="Parent-Michaud M."/>
            <person name="Dufresne P.J."/>
            <person name="Fournier E."/>
            <person name="Martineau C."/>
            <person name="Moreira S."/>
            <person name="Perkins V."/>
            <person name="De Repentigny L."/>
            <person name="Dufresne S.F."/>
        </authorList>
    </citation>
    <scope>NUCLEOTIDE SEQUENCE [LARGE SCALE GENOMIC DNA]</scope>
    <source>
        <strain evidence="4">HMR AF 39</strain>
    </source>
</reference>